<protein>
    <submittedName>
        <fullName evidence="1">Uncharacterized protein</fullName>
    </submittedName>
</protein>
<reference evidence="1" key="1">
    <citation type="submission" date="2014-05" db="EMBL/GenBank/DDBJ databases">
        <authorList>
            <person name="Chronopoulou M."/>
        </authorList>
    </citation>
    <scope>NUCLEOTIDE SEQUENCE</scope>
    <source>
        <tissue evidence="1">Whole organism</tissue>
    </source>
</reference>
<proteinExistence type="predicted"/>
<organism evidence="1">
    <name type="scientific">Lepeophtheirus salmonis</name>
    <name type="common">Salmon louse</name>
    <name type="synonym">Caligus salmonis</name>
    <dbReference type="NCBI Taxonomy" id="72036"/>
    <lineage>
        <taxon>Eukaryota</taxon>
        <taxon>Metazoa</taxon>
        <taxon>Ecdysozoa</taxon>
        <taxon>Arthropoda</taxon>
        <taxon>Crustacea</taxon>
        <taxon>Multicrustacea</taxon>
        <taxon>Hexanauplia</taxon>
        <taxon>Copepoda</taxon>
        <taxon>Siphonostomatoida</taxon>
        <taxon>Caligidae</taxon>
        <taxon>Lepeophtheirus</taxon>
    </lineage>
</organism>
<dbReference type="EMBL" id="HACA01027925">
    <property type="protein sequence ID" value="CDW45286.1"/>
    <property type="molecule type" value="Transcribed_RNA"/>
</dbReference>
<name>A0A0K2V5R6_LEPSM</name>
<accession>A0A0K2V5R6</accession>
<dbReference type="EMBL" id="HACA01027924">
    <property type="protein sequence ID" value="CDW45285.1"/>
    <property type="molecule type" value="Transcribed_RNA"/>
</dbReference>
<sequence length="44" mass="5017">MKVKNAEGLLVLDMQCIDGESRHVGPLFMMNHYFPFSLFGRLSS</sequence>
<dbReference type="AlphaFoldDB" id="A0A0K2V5R6"/>
<evidence type="ECO:0000313" key="1">
    <source>
        <dbReference type="EMBL" id="CDW45286.1"/>
    </source>
</evidence>